<dbReference type="Gene3D" id="2.60.200.60">
    <property type="match status" value="2"/>
</dbReference>
<keyword evidence="3" id="KW-1185">Reference proteome</keyword>
<dbReference type="Proteomes" id="UP000436522">
    <property type="component" value="Unassembled WGS sequence"/>
</dbReference>
<comment type="caution">
    <text evidence="2">The sequence shown here is derived from an EMBL/GenBank/DDBJ whole genome shotgun (WGS) entry which is preliminary data.</text>
</comment>
<evidence type="ECO:0000313" key="2">
    <source>
        <dbReference type="EMBL" id="GFE50923.1"/>
    </source>
</evidence>
<gene>
    <name evidence="2" type="ORF">So717_26760</name>
</gene>
<dbReference type="AlphaFoldDB" id="A0A640VRU3"/>
<evidence type="ECO:0000313" key="3">
    <source>
        <dbReference type="Proteomes" id="UP000436522"/>
    </source>
</evidence>
<dbReference type="EMBL" id="BLIV01000005">
    <property type="protein sequence ID" value="GFE50923.1"/>
    <property type="molecule type" value="Genomic_DNA"/>
</dbReference>
<dbReference type="Pfam" id="PF05488">
    <property type="entry name" value="PAAR_motif"/>
    <property type="match status" value="1"/>
</dbReference>
<reference evidence="2 3" key="1">
    <citation type="submission" date="2019-12" db="EMBL/GenBank/DDBJ databases">
        <title>Roseobacter cerasinus sp. nov., isolated from seawater around aquaculture.</title>
        <authorList>
            <person name="Muramatsu S."/>
            <person name="Takabe Y."/>
            <person name="Mori K."/>
            <person name="Takaichi S."/>
            <person name="Hanada S."/>
        </authorList>
    </citation>
    <scope>NUCLEOTIDE SEQUENCE [LARGE SCALE GENOMIC DNA]</scope>
    <source>
        <strain evidence="2 3">AI77</strain>
    </source>
</reference>
<proteinExistence type="predicted"/>
<dbReference type="InterPro" id="IPR008727">
    <property type="entry name" value="PAAR_motif"/>
</dbReference>
<dbReference type="OrthoDB" id="197187at2"/>
<protein>
    <submittedName>
        <fullName evidence="2">Uncharacterized protein</fullName>
    </submittedName>
</protein>
<feature type="region of interest" description="Disordered" evidence="1">
    <location>
        <begin position="1"/>
        <end position="30"/>
    </location>
</feature>
<name>A0A640VRU3_9RHOB</name>
<organism evidence="2 3">
    <name type="scientific">Roseobacter cerasinus</name>
    <dbReference type="NCBI Taxonomy" id="2602289"/>
    <lineage>
        <taxon>Bacteria</taxon>
        <taxon>Pseudomonadati</taxon>
        <taxon>Pseudomonadota</taxon>
        <taxon>Alphaproteobacteria</taxon>
        <taxon>Rhodobacterales</taxon>
        <taxon>Roseobacteraceae</taxon>
        <taxon>Roseobacter</taxon>
    </lineage>
</organism>
<accession>A0A640VRU3</accession>
<sequence length="94" mass="9783">MSAKPVALLGHEHTCPKHRSGGPITSAGQSHVRVDGIPVAVEGGICLCKRKPSSDDLVKGSSKVRINGKGVMRVGDKTGHGGHIVLGHTHTKFC</sequence>
<evidence type="ECO:0000256" key="1">
    <source>
        <dbReference type="SAM" id="MobiDB-lite"/>
    </source>
</evidence>
<dbReference type="RefSeq" id="WP_159978162.1">
    <property type="nucleotide sequence ID" value="NZ_BLIV01000005.1"/>
</dbReference>